<accession>A0A6N8JDT2</accession>
<dbReference type="Proteomes" id="UP000468388">
    <property type="component" value="Unassembled WGS sequence"/>
</dbReference>
<name>A0A6N8JDT2_9BACT</name>
<evidence type="ECO:0000256" key="1">
    <source>
        <dbReference type="SAM" id="Phobius"/>
    </source>
</evidence>
<evidence type="ECO:0000313" key="3">
    <source>
        <dbReference type="Proteomes" id="UP000468388"/>
    </source>
</evidence>
<sequence length="112" mass="13156">MKQESKNIKYSRLAAKTAIRIFIIMLFCGIVPFISGQQPWDTRLEDTHLVITNKWTLIFPVILFVGFMTLLILCMKKKYQEPDINWLLVLNTLILLAYLVMLYSRIFKAIMV</sequence>
<keyword evidence="1" id="KW-0812">Transmembrane</keyword>
<keyword evidence="1" id="KW-1133">Transmembrane helix</keyword>
<dbReference type="AlphaFoldDB" id="A0A6N8JDT2"/>
<comment type="caution">
    <text evidence="2">The sequence shown here is derived from an EMBL/GenBank/DDBJ whole genome shotgun (WGS) entry which is preliminary data.</text>
</comment>
<keyword evidence="3" id="KW-1185">Reference proteome</keyword>
<feature type="transmembrane region" description="Helical" evidence="1">
    <location>
        <begin position="18"/>
        <end position="35"/>
    </location>
</feature>
<gene>
    <name evidence="2" type="ORF">GO495_17735</name>
</gene>
<evidence type="ECO:0008006" key="4">
    <source>
        <dbReference type="Google" id="ProtNLM"/>
    </source>
</evidence>
<evidence type="ECO:0000313" key="2">
    <source>
        <dbReference type="EMBL" id="MVT42439.1"/>
    </source>
</evidence>
<proteinExistence type="predicted"/>
<feature type="transmembrane region" description="Helical" evidence="1">
    <location>
        <begin position="55"/>
        <end position="74"/>
    </location>
</feature>
<feature type="transmembrane region" description="Helical" evidence="1">
    <location>
        <begin position="86"/>
        <end position="106"/>
    </location>
</feature>
<dbReference type="EMBL" id="WRXO01000005">
    <property type="protein sequence ID" value="MVT42439.1"/>
    <property type="molecule type" value="Genomic_DNA"/>
</dbReference>
<protein>
    <recommendedName>
        <fullName evidence="4">DUF1648 domain-containing protein</fullName>
    </recommendedName>
</protein>
<keyword evidence="1" id="KW-0472">Membrane</keyword>
<reference evidence="2 3" key="1">
    <citation type="submission" date="2019-12" db="EMBL/GenBank/DDBJ databases">
        <title>The draft genomic sequence of strain Chitinophaga oryziterrae JCM 16595.</title>
        <authorList>
            <person name="Zhang X."/>
        </authorList>
    </citation>
    <scope>NUCLEOTIDE SEQUENCE [LARGE SCALE GENOMIC DNA]</scope>
    <source>
        <strain evidence="2 3">JCM 16595</strain>
    </source>
</reference>
<organism evidence="2 3">
    <name type="scientific">Chitinophaga oryziterrae</name>
    <dbReference type="NCBI Taxonomy" id="1031224"/>
    <lineage>
        <taxon>Bacteria</taxon>
        <taxon>Pseudomonadati</taxon>
        <taxon>Bacteroidota</taxon>
        <taxon>Chitinophagia</taxon>
        <taxon>Chitinophagales</taxon>
        <taxon>Chitinophagaceae</taxon>
        <taxon>Chitinophaga</taxon>
    </lineage>
</organism>